<dbReference type="GO" id="GO:0071424">
    <property type="term" value="F:rRNA (cytosine-N4-)-methyltransferase activity"/>
    <property type="evidence" value="ECO:0007669"/>
    <property type="project" value="TreeGrafter"/>
</dbReference>
<dbReference type="EMBL" id="CAJNDS010002186">
    <property type="protein sequence ID" value="CAE7363445.1"/>
    <property type="molecule type" value="Genomic_DNA"/>
</dbReference>
<dbReference type="GO" id="GO:0070475">
    <property type="term" value="P:rRNA base methylation"/>
    <property type="evidence" value="ECO:0007669"/>
    <property type="project" value="TreeGrafter"/>
</dbReference>
<dbReference type="OrthoDB" id="439808at2759"/>
<dbReference type="PANTHER" id="PTHR11265:SF0">
    <property type="entry name" value="12S RRNA N4-METHYLCYTIDINE METHYLTRANSFERASE"/>
    <property type="match status" value="1"/>
</dbReference>
<dbReference type="PANTHER" id="PTHR11265">
    <property type="entry name" value="S-ADENOSYL-METHYLTRANSFERASE MRAW"/>
    <property type="match status" value="1"/>
</dbReference>
<reference evidence="1" key="1">
    <citation type="submission" date="2021-02" db="EMBL/GenBank/DDBJ databases">
        <authorList>
            <person name="Dougan E. K."/>
            <person name="Rhodes N."/>
            <person name="Thang M."/>
            <person name="Chan C."/>
        </authorList>
    </citation>
    <scope>NUCLEOTIDE SEQUENCE</scope>
</reference>
<dbReference type="InterPro" id="IPR002903">
    <property type="entry name" value="RsmH"/>
</dbReference>
<protein>
    <submittedName>
        <fullName evidence="1">RsmH protein</fullName>
    </submittedName>
</protein>
<accession>A0A812PT83</accession>
<dbReference type="InterPro" id="IPR029063">
    <property type="entry name" value="SAM-dependent_MTases_sf"/>
</dbReference>
<comment type="caution">
    <text evidence="1">The sequence shown here is derived from an EMBL/GenBank/DDBJ whole genome shotgun (WGS) entry which is preliminary data.</text>
</comment>
<dbReference type="Pfam" id="PF01795">
    <property type="entry name" value="Methyltransf_5"/>
    <property type="match status" value="1"/>
</dbReference>
<sequence length="205" mass="23690">MAQLIYDDQQENGPFHSMQRFAELVGQAKIVGDEEFEHTVRGREHPARLTVQAIRLFLNSELESLRKGLEAAFRVLDYGGRCLVTTFKRKEEMVVRRFVASFEDPDEATVARIKKKRRLVELYPLCGTDLDYSVRLISLPLKRGSSGPRAAWAVLSISFNFRQHIAFAHQSHQRGRFKFYDSSHWPSLARIQGASYRDVRVFTRS</sequence>
<dbReference type="Gene3D" id="3.40.50.150">
    <property type="entry name" value="Vaccinia Virus protein VP39"/>
    <property type="match status" value="1"/>
</dbReference>
<name>A0A812PT83_9DINO</name>
<dbReference type="AlphaFoldDB" id="A0A812PT83"/>
<evidence type="ECO:0000313" key="2">
    <source>
        <dbReference type="Proteomes" id="UP000604046"/>
    </source>
</evidence>
<keyword evidence="2" id="KW-1185">Reference proteome</keyword>
<dbReference type="Proteomes" id="UP000604046">
    <property type="component" value="Unassembled WGS sequence"/>
</dbReference>
<gene>
    <name evidence="1" type="primary">rsmH</name>
    <name evidence="1" type="ORF">SNAT2548_LOCUS19638</name>
</gene>
<organism evidence="1 2">
    <name type="scientific">Symbiodinium natans</name>
    <dbReference type="NCBI Taxonomy" id="878477"/>
    <lineage>
        <taxon>Eukaryota</taxon>
        <taxon>Sar</taxon>
        <taxon>Alveolata</taxon>
        <taxon>Dinophyceae</taxon>
        <taxon>Suessiales</taxon>
        <taxon>Symbiodiniaceae</taxon>
        <taxon>Symbiodinium</taxon>
    </lineage>
</organism>
<dbReference type="SUPFAM" id="SSF53335">
    <property type="entry name" value="S-adenosyl-L-methionine-dependent methyltransferases"/>
    <property type="match status" value="1"/>
</dbReference>
<evidence type="ECO:0000313" key="1">
    <source>
        <dbReference type="EMBL" id="CAE7363445.1"/>
    </source>
</evidence>
<proteinExistence type="predicted"/>